<dbReference type="RefSeq" id="WP_151781280.1">
    <property type="nucleotide sequence ID" value="NZ_BKNL01000043.1"/>
</dbReference>
<dbReference type="Gene3D" id="2.30.110.10">
    <property type="entry name" value="Electron Transport, Fmn-binding Protein, Chain A"/>
    <property type="match status" value="1"/>
</dbReference>
<comment type="cofactor">
    <cofactor evidence="1">
        <name>FMN</name>
        <dbReference type="ChEBI" id="CHEBI:58210"/>
    </cofactor>
</comment>
<reference evidence="5" key="1">
    <citation type="submission" date="2022-02" db="EMBL/GenBank/DDBJ databases">
        <title>Characterization of Tn125 harboring carbapenem-resistant Acinetobacter bereziniae clinical isolates.</title>
        <authorList>
            <person name="Wong N.-K."/>
            <person name="Pan Q."/>
        </authorList>
    </citation>
    <scope>NUCLEOTIDE SEQUENCE</scope>
    <source>
        <strain evidence="5">GD03393</strain>
    </source>
</reference>
<dbReference type="SUPFAM" id="SSF50475">
    <property type="entry name" value="FMN-binding split barrel"/>
    <property type="match status" value="1"/>
</dbReference>
<dbReference type="Proteomes" id="UP000644140">
    <property type="component" value="Chromosome"/>
</dbReference>
<dbReference type="GO" id="GO:0008615">
    <property type="term" value="P:pyridoxine biosynthetic process"/>
    <property type="evidence" value="ECO:0007669"/>
    <property type="project" value="InterPro"/>
</dbReference>
<keyword evidence="3" id="KW-0288">FMN</keyword>
<keyword evidence="4" id="KW-0560">Oxidoreductase</keyword>
<protein>
    <submittedName>
        <fullName evidence="5">Pyridoxamine 5'-phosphate oxidase family protein</fullName>
    </submittedName>
</protein>
<gene>
    <name evidence="5" type="ORF">I9054_017450</name>
</gene>
<dbReference type="GO" id="GO:0004733">
    <property type="term" value="F:pyridoxamine phosphate oxidase activity"/>
    <property type="evidence" value="ECO:0007669"/>
    <property type="project" value="InterPro"/>
</dbReference>
<sequence>MGIPLKSDLFKQIIDHLTQASIERSPFTLMQLATINSKNEPKLRTIVLRDFNAEKAIISFFTDTRSQKIEEINNNHKVALAAFDPKGTQLRIEGEANIIQDTQTKKEAWHKLKQHTHLLFKTSVSPGKKIASPHEVKYIDEEYGNKEPSIFFDLIDIHITSLEWLDLNENPHIRCFFEKDKNGEWQGQWLAP</sequence>
<evidence type="ECO:0000256" key="4">
    <source>
        <dbReference type="ARBA" id="ARBA00023002"/>
    </source>
</evidence>
<evidence type="ECO:0000256" key="3">
    <source>
        <dbReference type="ARBA" id="ARBA00022643"/>
    </source>
</evidence>
<dbReference type="AlphaFoldDB" id="A0A8I1DK20"/>
<evidence type="ECO:0000313" key="6">
    <source>
        <dbReference type="Proteomes" id="UP000644140"/>
    </source>
</evidence>
<name>A0A8I1DK20_ACIBZ</name>
<evidence type="ECO:0000256" key="2">
    <source>
        <dbReference type="ARBA" id="ARBA00022630"/>
    </source>
</evidence>
<dbReference type="Pfam" id="PF12766">
    <property type="entry name" value="Pyridox_oxase_2"/>
    <property type="match status" value="1"/>
</dbReference>
<dbReference type="InterPro" id="IPR024624">
    <property type="entry name" value="Pyridox_Oxase_Alr4036_FMN-bd"/>
</dbReference>
<evidence type="ECO:0000313" key="5">
    <source>
        <dbReference type="EMBL" id="UUN97122.1"/>
    </source>
</evidence>
<organism evidence="5 6">
    <name type="scientific">Acinetobacter bereziniae</name>
    <name type="common">Acinetobacter genomosp. 10</name>
    <dbReference type="NCBI Taxonomy" id="106648"/>
    <lineage>
        <taxon>Bacteria</taxon>
        <taxon>Pseudomonadati</taxon>
        <taxon>Pseudomonadota</taxon>
        <taxon>Gammaproteobacteria</taxon>
        <taxon>Moraxellales</taxon>
        <taxon>Moraxellaceae</taxon>
        <taxon>Acinetobacter</taxon>
    </lineage>
</organism>
<keyword evidence="2" id="KW-0285">Flavoprotein</keyword>
<dbReference type="PANTHER" id="PTHR10851">
    <property type="entry name" value="PYRIDOXINE-5-PHOSPHATE OXIDASE"/>
    <property type="match status" value="1"/>
</dbReference>
<dbReference type="PANTHER" id="PTHR10851:SF3">
    <property type="entry name" value="PYRIDOXINE_PYRIDOXAMINE 5'-PHOSPHATE OXIDASE 2"/>
    <property type="match status" value="1"/>
</dbReference>
<dbReference type="GO" id="GO:0010181">
    <property type="term" value="F:FMN binding"/>
    <property type="evidence" value="ECO:0007669"/>
    <property type="project" value="InterPro"/>
</dbReference>
<dbReference type="InterPro" id="IPR000659">
    <property type="entry name" value="Pyridox_Oxase"/>
</dbReference>
<proteinExistence type="predicted"/>
<dbReference type="InterPro" id="IPR012349">
    <property type="entry name" value="Split_barrel_FMN-bd"/>
</dbReference>
<evidence type="ECO:0000256" key="1">
    <source>
        <dbReference type="ARBA" id="ARBA00001917"/>
    </source>
</evidence>
<dbReference type="EMBL" id="CP092085">
    <property type="protein sequence ID" value="UUN97122.1"/>
    <property type="molecule type" value="Genomic_DNA"/>
</dbReference>
<accession>A0A8I1DK20</accession>